<dbReference type="InterPro" id="IPR012341">
    <property type="entry name" value="6hp_glycosidase-like_sf"/>
</dbReference>
<keyword evidence="3" id="KW-0378">Hydrolase</keyword>
<sequence length="193" mass="21872">MGRRLPLRGRAVLPLDGTGRRRRPGPPPRPPDHVRHPRRTRPERTRTARLPGWRDSRPVRTGNGAWAQRQLDVYGELLAAFHKLREHLQDADEHTRAFLTGLADTAAVRWREKDQGIWEVRSEPQHFLYSKLMCWVALDRALDLAEELGAQERTRSGAGPGTRSARPSNRKGGASGPAPTRRRSARTPSTRRP</sequence>
<feature type="compositionally biased region" description="Basic residues" evidence="1">
    <location>
        <begin position="180"/>
        <end position="193"/>
    </location>
</feature>
<organism evidence="3 4">
    <name type="scientific">Streptomyces caledonius</name>
    <dbReference type="NCBI Taxonomy" id="3134107"/>
    <lineage>
        <taxon>Bacteria</taxon>
        <taxon>Bacillati</taxon>
        <taxon>Actinomycetota</taxon>
        <taxon>Actinomycetes</taxon>
        <taxon>Kitasatosporales</taxon>
        <taxon>Streptomycetaceae</taxon>
        <taxon>Streptomyces</taxon>
    </lineage>
</organism>
<proteinExistence type="predicted"/>
<gene>
    <name evidence="3" type="ORF">WKI68_44770</name>
</gene>
<dbReference type="InterPro" id="IPR011613">
    <property type="entry name" value="GH15-like"/>
</dbReference>
<evidence type="ECO:0000256" key="1">
    <source>
        <dbReference type="SAM" id="MobiDB-lite"/>
    </source>
</evidence>
<feature type="compositionally biased region" description="Basic and acidic residues" evidence="1">
    <location>
        <begin position="30"/>
        <end position="57"/>
    </location>
</feature>
<dbReference type="SUPFAM" id="SSF48208">
    <property type="entry name" value="Six-hairpin glycosidases"/>
    <property type="match status" value="1"/>
</dbReference>
<evidence type="ECO:0000313" key="4">
    <source>
        <dbReference type="Proteomes" id="UP001382904"/>
    </source>
</evidence>
<protein>
    <submittedName>
        <fullName evidence="3">Glycoside hydrolase family 15 protein</fullName>
    </submittedName>
</protein>
<dbReference type="Pfam" id="PF00723">
    <property type="entry name" value="Glyco_hydro_15"/>
    <property type="match status" value="1"/>
</dbReference>
<feature type="region of interest" description="Disordered" evidence="1">
    <location>
        <begin position="1"/>
        <end position="57"/>
    </location>
</feature>
<name>A0ABU8UFR1_9ACTN</name>
<evidence type="ECO:0000259" key="2">
    <source>
        <dbReference type="Pfam" id="PF00723"/>
    </source>
</evidence>
<dbReference type="Proteomes" id="UP001382904">
    <property type="component" value="Unassembled WGS sequence"/>
</dbReference>
<evidence type="ECO:0000313" key="3">
    <source>
        <dbReference type="EMBL" id="MEJ8646475.1"/>
    </source>
</evidence>
<accession>A0ABU8UFR1</accession>
<keyword evidence="4" id="KW-1185">Reference proteome</keyword>
<feature type="region of interest" description="Disordered" evidence="1">
    <location>
        <begin position="150"/>
        <end position="193"/>
    </location>
</feature>
<dbReference type="PANTHER" id="PTHR31616">
    <property type="entry name" value="TREHALASE"/>
    <property type="match status" value="1"/>
</dbReference>
<feature type="domain" description="GH15-like" evidence="2">
    <location>
        <begin position="47"/>
        <end position="153"/>
    </location>
</feature>
<dbReference type="PANTHER" id="PTHR31616:SF10">
    <property type="entry name" value="TREHALASE"/>
    <property type="match status" value="1"/>
</dbReference>
<dbReference type="InterPro" id="IPR008928">
    <property type="entry name" value="6-hairpin_glycosidase_sf"/>
</dbReference>
<dbReference type="EMBL" id="JBBKAM010000005">
    <property type="protein sequence ID" value="MEJ8646475.1"/>
    <property type="molecule type" value="Genomic_DNA"/>
</dbReference>
<dbReference type="GO" id="GO:0016787">
    <property type="term" value="F:hydrolase activity"/>
    <property type="evidence" value="ECO:0007669"/>
    <property type="project" value="UniProtKB-KW"/>
</dbReference>
<reference evidence="3 4" key="1">
    <citation type="submission" date="2024-03" db="EMBL/GenBank/DDBJ databases">
        <title>Novel Streptomyces species of biotechnological and ecological value are a feature of Machair soil.</title>
        <authorList>
            <person name="Prole J.R."/>
            <person name="Goodfellow M."/>
            <person name="Allenby N."/>
            <person name="Ward A.C."/>
        </authorList>
    </citation>
    <scope>NUCLEOTIDE SEQUENCE [LARGE SCALE GENOMIC DNA]</scope>
    <source>
        <strain evidence="3 4">MS1.HAVA.3</strain>
    </source>
</reference>
<comment type="caution">
    <text evidence="3">The sequence shown here is derived from an EMBL/GenBank/DDBJ whole genome shotgun (WGS) entry which is preliminary data.</text>
</comment>
<dbReference type="Gene3D" id="1.50.10.10">
    <property type="match status" value="1"/>
</dbReference>